<organism evidence="2 3">
    <name type="scientific">Varanus komodoensis</name>
    <name type="common">Komodo dragon</name>
    <dbReference type="NCBI Taxonomy" id="61221"/>
    <lineage>
        <taxon>Eukaryota</taxon>
        <taxon>Metazoa</taxon>
        <taxon>Chordata</taxon>
        <taxon>Craniata</taxon>
        <taxon>Vertebrata</taxon>
        <taxon>Euteleostomi</taxon>
        <taxon>Lepidosauria</taxon>
        <taxon>Squamata</taxon>
        <taxon>Bifurcata</taxon>
        <taxon>Unidentata</taxon>
        <taxon>Episquamata</taxon>
        <taxon>Toxicofera</taxon>
        <taxon>Anguimorpha</taxon>
        <taxon>Paleoanguimorpha</taxon>
        <taxon>Varanoidea</taxon>
        <taxon>Varanidae</taxon>
        <taxon>Varanus</taxon>
    </lineage>
</organism>
<protein>
    <submittedName>
        <fullName evidence="2">Uncharacterized protein</fullName>
    </submittedName>
</protein>
<dbReference type="Ensembl" id="ENSVKKT00000005483.1">
    <property type="protein sequence ID" value="ENSVKKP00000005335.1"/>
    <property type="gene ID" value="ENSVKKG00000003932.1"/>
</dbReference>
<reference evidence="2" key="2">
    <citation type="submission" date="2025-09" db="UniProtKB">
        <authorList>
            <consortium name="Ensembl"/>
        </authorList>
    </citation>
    <scope>IDENTIFICATION</scope>
</reference>
<feature type="region of interest" description="Disordered" evidence="1">
    <location>
        <begin position="48"/>
        <end position="67"/>
    </location>
</feature>
<evidence type="ECO:0000313" key="3">
    <source>
        <dbReference type="Proteomes" id="UP000694545"/>
    </source>
</evidence>
<keyword evidence="3" id="KW-1185">Reference proteome</keyword>
<evidence type="ECO:0000313" key="2">
    <source>
        <dbReference type="Ensembl" id="ENSVKKP00000005335.1"/>
    </source>
</evidence>
<dbReference type="AlphaFoldDB" id="A0A8D2ISU1"/>
<accession>A0A8D2ISU1</accession>
<dbReference type="Proteomes" id="UP000694545">
    <property type="component" value="Unplaced"/>
</dbReference>
<name>A0A8D2ISU1_VARKO</name>
<reference evidence="2" key="1">
    <citation type="submission" date="2025-08" db="UniProtKB">
        <authorList>
            <consortium name="Ensembl"/>
        </authorList>
    </citation>
    <scope>IDENTIFICATION</scope>
</reference>
<proteinExistence type="predicted"/>
<evidence type="ECO:0000256" key="1">
    <source>
        <dbReference type="SAM" id="MobiDB-lite"/>
    </source>
</evidence>
<sequence length="98" mass="10487">MRGTPRSNCSCGLDYEASCLWGKAELFPHEATTAVWVEPPQRPFRWGSFATHGGPLSPRKPLPKSRRALGAAHEATGWLGHTVPGVKIGAPAGIWQGA</sequence>